<accession>A0A1C3RKH3</accession>
<dbReference type="PANTHER" id="PTHR38134:SF2">
    <property type="entry name" value="GALACTOKINASE"/>
    <property type="match status" value="1"/>
</dbReference>
<reference evidence="1 2" key="1">
    <citation type="submission" date="2016-07" db="EMBL/GenBank/DDBJ databases">
        <authorList>
            <person name="Lefevre C.T."/>
        </authorList>
    </citation>
    <scope>NUCLEOTIDE SEQUENCE [LARGE SCALE GENOMIC DNA]</scope>
    <source>
        <strain evidence="1">PR1</strain>
    </source>
</reference>
<dbReference type="STRING" id="1867952.MTBPR1_70017"/>
<proteinExistence type="predicted"/>
<evidence type="ECO:0008006" key="3">
    <source>
        <dbReference type="Google" id="ProtNLM"/>
    </source>
</evidence>
<dbReference type="AlphaFoldDB" id="A0A1C3RKH3"/>
<gene>
    <name evidence="1" type="ORF">MTBPR1_70017</name>
</gene>
<organism evidence="1 2">
    <name type="scientific">Candidatus Terasakiella magnetica</name>
    <dbReference type="NCBI Taxonomy" id="1867952"/>
    <lineage>
        <taxon>Bacteria</taxon>
        <taxon>Pseudomonadati</taxon>
        <taxon>Pseudomonadota</taxon>
        <taxon>Alphaproteobacteria</taxon>
        <taxon>Rhodospirillales</taxon>
        <taxon>Terasakiellaceae</taxon>
        <taxon>Terasakiella</taxon>
    </lineage>
</organism>
<dbReference type="EMBL" id="FLYE01000046">
    <property type="protein sequence ID" value="SCA57745.1"/>
    <property type="molecule type" value="Genomic_DNA"/>
</dbReference>
<evidence type="ECO:0000313" key="1">
    <source>
        <dbReference type="EMBL" id="SCA57745.1"/>
    </source>
</evidence>
<dbReference type="RefSeq" id="WP_069189764.1">
    <property type="nucleotide sequence ID" value="NZ_FLYE01000046.1"/>
</dbReference>
<protein>
    <recommendedName>
        <fullName evidence="3">Glycosyl transferase family 28 C-terminal domain-containing protein</fullName>
    </recommendedName>
</protein>
<name>A0A1C3RKH3_9PROT</name>
<dbReference type="InterPro" id="IPR053205">
    <property type="entry name" value="GHMP_kinase_L-arabinokinase"/>
</dbReference>
<sequence length="357" mass="39780">MFHIVADITGHGLGHVGQIAPLLRKLVESSDQIKLSIRCNVANDKIEEMIGHKVDHAPPAPDVGMLMHNPYVVDHKASLKAYEELHQNFEQTVLNETQQLKELAPDLLLSDVGYCGLAAAQRLGLPNIAISSLNWADIMAGYYPQAAFLKTIKSIYQNCTSFIQTTPSLPMNWLENSVQVDPFGRITPSQRNEILNHLNLSPDTFLVLYSMGGISMGTHELQLPVVENIHWLTADLMEFPTRRTDCTSLKDLPFTFIQALSSADGIIAKPGYGIFVEAALNKTRVLYCDRHDWPEFPYLSSWLDAHTPSCCISQDALNKGHYENELIELLKADFSDKQPATTGMDQAMEVISPLVHL</sequence>
<evidence type="ECO:0000313" key="2">
    <source>
        <dbReference type="Proteomes" id="UP000231658"/>
    </source>
</evidence>
<dbReference type="Proteomes" id="UP000231658">
    <property type="component" value="Unassembled WGS sequence"/>
</dbReference>
<dbReference type="PANTHER" id="PTHR38134">
    <property type="entry name" value="SLR1395 PROTEIN"/>
    <property type="match status" value="1"/>
</dbReference>
<dbReference type="SUPFAM" id="SSF53756">
    <property type="entry name" value="UDP-Glycosyltransferase/glycogen phosphorylase"/>
    <property type="match status" value="1"/>
</dbReference>
<dbReference type="OrthoDB" id="503106at2"/>
<keyword evidence="2" id="KW-1185">Reference proteome</keyword>